<feature type="region of interest" description="Disordered" evidence="1">
    <location>
        <begin position="126"/>
        <end position="262"/>
    </location>
</feature>
<feature type="compositionally biased region" description="Basic and acidic residues" evidence="1">
    <location>
        <begin position="478"/>
        <end position="490"/>
    </location>
</feature>
<evidence type="ECO:0000313" key="5">
    <source>
        <dbReference type="Proteomes" id="UP000298663"/>
    </source>
</evidence>
<comment type="caution">
    <text evidence="4">The sequence shown here is derived from an EMBL/GenBank/DDBJ whole genome shotgun (WGS) entry which is preliminary data.</text>
</comment>
<feature type="signal peptide" evidence="3">
    <location>
        <begin position="1"/>
        <end position="26"/>
    </location>
</feature>
<feature type="region of interest" description="Disordered" evidence="1">
    <location>
        <begin position="543"/>
        <end position="571"/>
    </location>
</feature>
<evidence type="ECO:0000256" key="2">
    <source>
        <dbReference type="SAM" id="Phobius"/>
    </source>
</evidence>
<feature type="region of interest" description="Disordered" evidence="1">
    <location>
        <begin position="585"/>
        <end position="608"/>
    </location>
</feature>
<feature type="compositionally biased region" description="Low complexity" evidence="1">
    <location>
        <begin position="741"/>
        <end position="771"/>
    </location>
</feature>
<feature type="region of interest" description="Disordered" evidence="1">
    <location>
        <begin position="60"/>
        <end position="83"/>
    </location>
</feature>
<feature type="compositionally biased region" description="Low complexity" evidence="1">
    <location>
        <begin position="355"/>
        <end position="364"/>
    </location>
</feature>
<gene>
    <name evidence="4" type="ORF">L596_001691</name>
</gene>
<feature type="compositionally biased region" description="Low complexity" evidence="1">
    <location>
        <begin position="664"/>
        <end position="683"/>
    </location>
</feature>
<keyword evidence="5" id="KW-1185">Reference proteome</keyword>
<feature type="region of interest" description="Disordered" evidence="1">
    <location>
        <begin position="663"/>
        <end position="684"/>
    </location>
</feature>
<feature type="compositionally biased region" description="Low complexity" evidence="1">
    <location>
        <begin position="146"/>
        <end position="164"/>
    </location>
</feature>
<feature type="compositionally biased region" description="Basic and acidic residues" evidence="1">
    <location>
        <begin position="194"/>
        <end position="215"/>
    </location>
</feature>
<feature type="compositionally biased region" description="Polar residues" evidence="1">
    <location>
        <begin position="312"/>
        <end position="333"/>
    </location>
</feature>
<evidence type="ECO:0000313" key="4">
    <source>
        <dbReference type="EMBL" id="TMS34026.1"/>
    </source>
</evidence>
<dbReference type="AlphaFoldDB" id="A0A4U8UM96"/>
<feature type="compositionally biased region" description="Low complexity" evidence="1">
    <location>
        <begin position="454"/>
        <end position="469"/>
    </location>
</feature>
<feature type="region of interest" description="Disordered" evidence="1">
    <location>
        <begin position="736"/>
        <end position="804"/>
    </location>
</feature>
<dbReference type="Proteomes" id="UP000298663">
    <property type="component" value="Unassembled WGS sequence"/>
</dbReference>
<keyword evidence="2" id="KW-0472">Membrane</keyword>
<feature type="compositionally biased region" description="Basic and acidic residues" evidence="1">
    <location>
        <begin position="777"/>
        <end position="787"/>
    </location>
</feature>
<accession>A0A4U8UM96</accession>
<feature type="compositionally biased region" description="Basic and acidic residues" evidence="1">
    <location>
        <begin position="294"/>
        <end position="305"/>
    </location>
</feature>
<reference evidence="4 5" key="1">
    <citation type="journal article" date="2015" name="Genome Biol.">
        <title>Comparative genomics of Steinernema reveals deeply conserved gene regulatory networks.</title>
        <authorList>
            <person name="Dillman A.R."/>
            <person name="Macchietto M."/>
            <person name="Porter C.F."/>
            <person name="Rogers A."/>
            <person name="Williams B."/>
            <person name="Antoshechkin I."/>
            <person name="Lee M.M."/>
            <person name="Goodwin Z."/>
            <person name="Lu X."/>
            <person name="Lewis E.E."/>
            <person name="Goodrich-Blair H."/>
            <person name="Stock S.P."/>
            <person name="Adams B.J."/>
            <person name="Sternberg P.W."/>
            <person name="Mortazavi A."/>
        </authorList>
    </citation>
    <scope>NUCLEOTIDE SEQUENCE [LARGE SCALE GENOMIC DNA]</scope>
    <source>
        <strain evidence="4 5">ALL</strain>
    </source>
</reference>
<sequence length="1142" mass="120737">MHRLKVLGTGLFFVFILTALVLKRAAQKSDHFPAKLGSGSSENQIENILEKVFKDDHKNDENAGRFRRHSPQKQALNASPESPQIVAQKSVFDVTKPRVDTKAPQNEFLEEEQLLVVSDIVTTAASGQSPVASENVIKSGSGAEVTGSDETSSSESQGSTSSGEIFDDSTSAGGQSLTGSGIEGSGTEGSGFEHPSEHEGSGFDSSGHEGRRDQEAFELDYSGQHVTSDAALTSGEAFEGNGSSGEGSGQVDVEDSSGSGDVSGIFYVVDVEENTPVVVQSKPSEALPFVEDVEATHEGHEKESIPGDIQVHSPTPTSGSNLPGNRNLDTTPAVTVGDHESTSSTATSDAGQGEATFASATSSSPPDVTTHVTARFGASTATENAVAGSDGHTPSDSPVATAGESEILDDDSLSATSVTLPSSPSDTTQAVTIAALEEERVEDGETVATELEFASATPPSPSQAATIPAMVGLTGHTPRIEVTEESRILDSENQESPTIVDSTSPPERRGDPTTLPASTFVTLPRYTRNVDWDTTQAVTLVADESTSTPHANEAEQEQATSTSSSPEATTLSSTAGLNAITTSGNAMAKSAEHSIETAGGGEIPDSKNQEFVDFSSFTEAQDEHTKAPASTTMTLPCSTVAATFNPPGNVDLDTTQAVTVGAQDPTSARVSSTSSSRPDVSTAPNMALFEVSEAQTYGNEFTTSPTNDDGHYVTILFRESHVDVKTTQADVVELGETNAHPETSTSSVTLPSSVPSSDPSTASHVSSSTTHRSVRPSRGDRSIEDRGGPFGTAKHGQADPAESSDPLLQVIETDASRKTPVLNNVMEDSDYPRYESNFAGFGSYSNGNRKDDSVHHVDLRVQHTTVLSVIASNDRLAVTTPAAAVIPKSREQYGKSGEWISVGEGGTVSSNTPKVIASEWGEFAKEIEEDLSYEAFKDRKQPRVASGPDIFMVSDVASPEPIIVDSSEFKDALASSNQVEVMHPWQNSLESYSSEGGFEHRGQSNEAVYWPASQINHKEMDGSMVLSSAAAPSEQVYVVYLKVADPPTEQLIAVEQVTQKSTTTTTLPSPTEWSKSLYPYFDYSKAKVLPTDPEDYEDWTFGFAVGGHNTLYQPSKLVLSSAFHLSYGLPLIAVSLFVVFMI</sequence>
<name>A0A4U8UM96_STECR</name>
<keyword evidence="2" id="KW-0812">Transmembrane</keyword>
<feature type="transmembrane region" description="Helical" evidence="2">
    <location>
        <begin position="1117"/>
        <end position="1140"/>
    </location>
</feature>
<feature type="compositionally biased region" description="Polar residues" evidence="1">
    <location>
        <begin position="413"/>
        <end position="431"/>
    </location>
</feature>
<keyword evidence="3" id="KW-0732">Signal</keyword>
<evidence type="ECO:0000256" key="1">
    <source>
        <dbReference type="SAM" id="MobiDB-lite"/>
    </source>
</evidence>
<feature type="compositionally biased region" description="Low complexity" evidence="1">
    <location>
        <begin position="557"/>
        <end position="571"/>
    </location>
</feature>
<organism evidence="4 5">
    <name type="scientific">Steinernema carpocapsae</name>
    <name type="common">Entomopathogenic nematode</name>
    <dbReference type="NCBI Taxonomy" id="34508"/>
    <lineage>
        <taxon>Eukaryota</taxon>
        <taxon>Metazoa</taxon>
        <taxon>Ecdysozoa</taxon>
        <taxon>Nematoda</taxon>
        <taxon>Chromadorea</taxon>
        <taxon>Rhabditida</taxon>
        <taxon>Tylenchina</taxon>
        <taxon>Panagrolaimomorpha</taxon>
        <taxon>Strongyloidoidea</taxon>
        <taxon>Steinernematidae</taxon>
        <taxon>Steinernema</taxon>
    </lineage>
</organism>
<keyword evidence="2" id="KW-1133">Transmembrane helix</keyword>
<feature type="compositionally biased region" description="Polar residues" evidence="1">
    <location>
        <begin position="126"/>
        <end position="138"/>
    </location>
</feature>
<feature type="chain" id="PRO_5020609517" evidence="3">
    <location>
        <begin position="27"/>
        <end position="1142"/>
    </location>
</feature>
<feature type="compositionally biased region" description="Polar residues" evidence="1">
    <location>
        <begin position="168"/>
        <end position="177"/>
    </location>
</feature>
<feature type="compositionally biased region" description="Polar residues" evidence="1">
    <location>
        <begin position="494"/>
        <end position="505"/>
    </location>
</feature>
<proteinExistence type="predicted"/>
<feature type="region of interest" description="Disordered" evidence="1">
    <location>
        <begin position="383"/>
        <end position="522"/>
    </location>
</feature>
<dbReference type="EMBL" id="AZBU02000001">
    <property type="protein sequence ID" value="TMS34026.1"/>
    <property type="molecule type" value="Genomic_DNA"/>
</dbReference>
<reference evidence="4 5" key="2">
    <citation type="journal article" date="2019" name="G3 (Bethesda)">
        <title>Hybrid Assembly of the Genome of the Entomopathogenic Nematode Steinernema carpocapsae Identifies the X-Chromosome.</title>
        <authorList>
            <person name="Serra L."/>
            <person name="Macchietto M."/>
            <person name="Macias-Munoz A."/>
            <person name="McGill C.J."/>
            <person name="Rodriguez I.M."/>
            <person name="Rodriguez B."/>
            <person name="Murad R."/>
            <person name="Mortazavi A."/>
        </authorList>
    </citation>
    <scope>NUCLEOTIDE SEQUENCE [LARGE SCALE GENOMIC DNA]</scope>
    <source>
        <strain evidence="4 5">ALL</strain>
    </source>
</reference>
<feature type="compositionally biased region" description="Polar residues" evidence="1">
    <location>
        <begin position="72"/>
        <end position="83"/>
    </location>
</feature>
<evidence type="ECO:0000256" key="3">
    <source>
        <dbReference type="SAM" id="SignalP"/>
    </source>
</evidence>
<feature type="region of interest" description="Disordered" evidence="1">
    <location>
        <begin position="281"/>
        <end position="370"/>
    </location>
</feature>
<protein>
    <submittedName>
        <fullName evidence="4">Uncharacterized protein</fullName>
    </submittedName>
</protein>